<gene>
    <name evidence="1" type="ORF">JHL16_30410</name>
</gene>
<evidence type="ECO:0000313" key="1">
    <source>
        <dbReference type="EMBL" id="MBK1870718.1"/>
    </source>
</evidence>
<accession>A0ACC5RDJ1</accession>
<dbReference type="Proteomes" id="UP000616151">
    <property type="component" value="Unassembled WGS sequence"/>
</dbReference>
<sequence>MRRIVSVWLPRWPILRFLAAQTPSGDIAPDRPFVLTLDASGGPRIAATNPSAEKIGLFAGQGLSDARAKAGGLLQARPLEADKDARALRHLALWATRYTPSVAPWGLENGSDGFFLDITGASHLFGGEEALLKDIVKRLRKFGLTARCAIAGTPGAAWALSHQASASLFILPDGHEKNALKPLPIKALRLGSETHEALHRLGFKRIGMLIDAPRAPFAARFEKELLTRLDQALGARPEALHYITPPPVYDARRSFLDPIFTQEIVVAAAHKLMESLIPALERDGVGIRSLRLGLYRVDGDMRQLDLGLAAPTRDPAHVMRLITLKLDGLTRGLEAGFGFDCVSLSITSAEILQSEQGDLASPSDNQEDTKAQTRLLDALRQRLGADSVRHIKPVESHIPERAEIKADRAATSWAHDMERARPPLLLSQAEPADVTALIPDGPPRRFRWRGKLHDVAAALGPERIAPEWWRSSAFALTRDYYCVENTAGQRFWLYRDGLYARESTTPRWFVHGFFA</sequence>
<name>A0ACC5RDJ1_9HYPH</name>
<reference evidence="1" key="1">
    <citation type="submission" date="2021-01" db="EMBL/GenBank/DDBJ databases">
        <authorList>
            <person name="Sun Q."/>
        </authorList>
    </citation>
    <scope>NUCLEOTIDE SEQUENCE</scope>
    <source>
        <strain evidence="1">YIM B02566</strain>
    </source>
</reference>
<comment type="caution">
    <text evidence="1">The sequence shown here is derived from an EMBL/GenBank/DDBJ whole genome shotgun (WGS) entry which is preliminary data.</text>
</comment>
<dbReference type="EMBL" id="JAENHL010000008">
    <property type="protein sequence ID" value="MBK1870718.1"/>
    <property type="molecule type" value="Genomic_DNA"/>
</dbReference>
<protein>
    <submittedName>
        <fullName evidence="1">DNA polymerase Y family protein</fullName>
    </submittedName>
</protein>
<keyword evidence="2" id="KW-1185">Reference proteome</keyword>
<proteinExistence type="predicted"/>
<evidence type="ECO:0000313" key="2">
    <source>
        <dbReference type="Proteomes" id="UP000616151"/>
    </source>
</evidence>
<organism evidence="1 2">
    <name type="scientific">Taklimakanibacter albus</name>
    <dbReference type="NCBI Taxonomy" id="2800327"/>
    <lineage>
        <taxon>Bacteria</taxon>
        <taxon>Pseudomonadati</taxon>
        <taxon>Pseudomonadota</taxon>
        <taxon>Alphaproteobacteria</taxon>
        <taxon>Hyphomicrobiales</taxon>
        <taxon>Aestuariivirgaceae</taxon>
        <taxon>Taklimakanibacter</taxon>
    </lineage>
</organism>